<dbReference type="EC" id="3.1.13.1" evidence="6"/>
<evidence type="ECO:0000313" key="6">
    <source>
        <dbReference type="EMBL" id="QDV07527.1"/>
    </source>
</evidence>
<gene>
    <name evidence="6" type="primary">rnr</name>
    <name evidence="6" type="ORF">Poly30_30530</name>
</gene>
<dbReference type="GO" id="GO:0006402">
    <property type="term" value="P:mRNA catabolic process"/>
    <property type="evidence" value="ECO:0007669"/>
    <property type="project" value="TreeGrafter"/>
</dbReference>
<keyword evidence="2 6" id="KW-0378">Hydrolase</keyword>
<dbReference type="GO" id="GO:0005829">
    <property type="term" value="C:cytosol"/>
    <property type="evidence" value="ECO:0007669"/>
    <property type="project" value="TreeGrafter"/>
</dbReference>
<feature type="compositionally biased region" description="Low complexity" evidence="4">
    <location>
        <begin position="36"/>
        <end position="47"/>
    </location>
</feature>
<dbReference type="Pfam" id="PF00575">
    <property type="entry name" value="S1"/>
    <property type="match status" value="1"/>
</dbReference>
<organism evidence="6 7">
    <name type="scientific">Saltatorellus ferox</name>
    <dbReference type="NCBI Taxonomy" id="2528018"/>
    <lineage>
        <taxon>Bacteria</taxon>
        <taxon>Pseudomonadati</taxon>
        <taxon>Planctomycetota</taxon>
        <taxon>Planctomycetia</taxon>
        <taxon>Planctomycetia incertae sedis</taxon>
        <taxon>Saltatorellus</taxon>
    </lineage>
</organism>
<evidence type="ECO:0000256" key="1">
    <source>
        <dbReference type="ARBA" id="ARBA00022722"/>
    </source>
</evidence>
<evidence type="ECO:0000313" key="7">
    <source>
        <dbReference type="Proteomes" id="UP000320390"/>
    </source>
</evidence>
<dbReference type="Pfam" id="PF00773">
    <property type="entry name" value="RNB"/>
    <property type="match status" value="1"/>
</dbReference>
<dbReference type="SUPFAM" id="SSF50249">
    <property type="entry name" value="Nucleic acid-binding proteins"/>
    <property type="match status" value="2"/>
</dbReference>
<dbReference type="InterPro" id="IPR003029">
    <property type="entry name" value="S1_domain"/>
</dbReference>
<dbReference type="OrthoDB" id="9764149at2"/>
<keyword evidence="3" id="KW-0269">Exonuclease</keyword>
<keyword evidence="1" id="KW-0540">Nuclease</keyword>
<evidence type="ECO:0000259" key="5">
    <source>
        <dbReference type="PROSITE" id="PS50126"/>
    </source>
</evidence>
<dbReference type="GO" id="GO:0008859">
    <property type="term" value="F:exoribonuclease II activity"/>
    <property type="evidence" value="ECO:0007669"/>
    <property type="project" value="UniProtKB-EC"/>
</dbReference>
<dbReference type="PANTHER" id="PTHR23355">
    <property type="entry name" value="RIBONUCLEASE"/>
    <property type="match status" value="1"/>
</dbReference>
<dbReference type="RefSeq" id="WP_145198637.1">
    <property type="nucleotide sequence ID" value="NZ_CP036434.1"/>
</dbReference>
<dbReference type="PROSITE" id="PS50126">
    <property type="entry name" value="S1"/>
    <property type="match status" value="1"/>
</dbReference>
<evidence type="ECO:0000256" key="4">
    <source>
        <dbReference type="SAM" id="MobiDB-lite"/>
    </source>
</evidence>
<accession>A0A518ETW3</accession>
<evidence type="ECO:0000256" key="2">
    <source>
        <dbReference type="ARBA" id="ARBA00022801"/>
    </source>
</evidence>
<dbReference type="InterPro" id="IPR022966">
    <property type="entry name" value="RNase_II/R_CS"/>
</dbReference>
<feature type="compositionally biased region" description="Acidic residues" evidence="4">
    <location>
        <begin position="65"/>
        <end position="83"/>
    </location>
</feature>
<reference evidence="6 7" key="1">
    <citation type="submission" date="2019-02" db="EMBL/GenBank/DDBJ databases">
        <title>Deep-cultivation of Planctomycetes and their phenomic and genomic characterization uncovers novel biology.</title>
        <authorList>
            <person name="Wiegand S."/>
            <person name="Jogler M."/>
            <person name="Boedeker C."/>
            <person name="Pinto D."/>
            <person name="Vollmers J."/>
            <person name="Rivas-Marin E."/>
            <person name="Kohn T."/>
            <person name="Peeters S.H."/>
            <person name="Heuer A."/>
            <person name="Rast P."/>
            <person name="Oberbeckmann S."/>
            <person name="Bunk B."/>
            <person name="Jeske O."/>
            <person name="Meyerdierks A."/>
            <person name="Storesund J.E."/>
            <person name="Kallscheuer N."/>
            <person name="Luecker S."/>
            <person name="Lage O.M."/>
            <person name="Pohl T."/>
            <person name="Merkel B.J."/>
            <person name="Hornburger P."/>
            <person name="Mueller R.-W."/>
            <person name="Bruemmer F."/>
            <person name="Labrenz M."/>
            <person name="Spormann A.M."/>
            <person name="Op den Camp H."/>
            <person name="Overmann J."/>
            <person name="Amann R."/>
            <person name="Jetten M.S.M."/>
            <person name="Mascher T."/>
            <person name="Medema M.H."/>
            <person name="Devos D.P."/>
            <person name="Kaster A.-K."/>
            <person name="Ovreas L."/>
            <person name="Rohde M."/>
            <person name="Galperin M.Y."/>
            <person name="Jogler C."/>
        </authorList>
    </citation>
    <scope>NUCLEOTIDE SEQUENCE [LARGE SCALE GENOMIC DNA]</scope>
    <source>
        <strain evidence="6 7">Poly30</strain>
    </source>
</reference>
<dbReference type="PANTHER" id="PTHR23355:SF9">
    <property type="entry name" value="DIS3-LIKE EXONUCLEASE 2"/>
    <property type="match status" value="1"/>
</dbReference>
<keyword evidence="7" id="KW-1185">Reference proteome</keyword>
<name>A0A518ETW3_9BACT</name>
<feature type="compositionally biased region" description="Basic and acidic residues" evidence="4">
    <location>
        <begin position="23"/>
        <end position="32"/>
    </location>
</feature>
<protein>
    <submittedName>
        <fullName evidence="6">Ribonuclease R</fullName>
        <ecNumber evidence="6">3.1.13.1</ecNumber>
    </submittedName>
</protein>
<proteinExistence type="predicted"/>
<dbReference type="InterPro" id="IPR050180">
    <property type="entry name" value="RNR_Ribonuclease"/>
</dbReference>
<dbReference type="GO" id="GO:0003723">
    <property type="term" value="F:RNA binding"/>
    <property type="evidence" value="ECO:0007669"/>
    <property type="project" value="InterPro"/>
</dbReference>
<dbReference type="EMBL" id="CP036434">
    <property type="protein sequence ID" value="QDV07527.1"/>
    <property type="molecule type" value="Genomic_DNA"/>
</dbReference>
<dbReference type="AlphaFoldDB" id="A0A518ETW3"/>
<evidence type="ECO:0000256" key="3">
    <source>
        <dbReference type="ARBA" id="ARBA00022839"/>
    </source>
</evidence>
<feature type="region of interest" description="Disordered" evidence="4">
    <location>
        <begin position="1"/>
        <end position="88"/>
    </location>
</feature>
<dbReference type="InterPro" id="IPR001900">
    <property type="entry name" value="RNase_II/R"/>
</dbReference>
<feature type="domain" description="S1 motif" evidence="5">
    <location>
        <begin position="538"/>
        <end position="618"/>
    </location>
</feature>
<sequence>MGQSNKGRQGDGKKASGFGSFGDLKKALKGDDPEASGDVSGDSSSAEAQGGAEQAKIAARGWTLETDDGEEYELDEADLEGLPDPDSAIPARISRRPGAFGPMEHGPKCYADVHSEEMDLVKSFRLRTVFPDDVRSEVEGLPEDPRPKDFEGRRDLRGETIFTIDGADAKDYDDAIAIRPRDGGGYHISVHIADVSHYVRPGTALDDEALSRGTSVYLPDQVIPMLPEKLSNGLCSLVPHRDRLAFSVFMEFDESGERVSSSVAKSVIKSVHRNDYRIVQELLDGVDSEETREIEFLREPLEQFSAWTRVQQRIRDAKGSLRINSSEKKFLFDEKHEVKAIVNAPKYFSQTLIEETALAANQAVGDWFRAKGLPTIYRVHPEKDQEEIERVAAMLAKHGIRVPIKDRLTGRDIGRMIRLARRKRNAEALVQRIMGLVERAVYEVKDHEDVATHFGLARKAYLHFTSPIRRYPDLIVHRWLYDVMTREVEAAEELGTLALVEDLNDTAAHCSIQSEAAGMAEIAVKDLKVCQFMEPRIDQKFDAKVIRVSRGGMEVGLPELNVSGFLPARSIGDRPQIDGATLKISVGKRILSFTEGYTISVLVKDVDFLRLQVMFELAK</sequence>
<dbReference type="Proteomes" id="UP000320390">
    <property type="component" value="Chromosome"/>
</dbReference>
<dbReference type="InterPro" id="IPR012340">
    <property type="entry name" value="NA-bd_OB-fold"/>
</dbReference>
<dbReference type="PROSITE" id="PS01175">
    <property type="entry name" value="RIBONUCLEASE_II"/>
    <property type="match status" value="1"/>
</dbReference>
<dbReference type="SMART" id="SM00955">
    <property type="entry name" value="RNB"/>
    <property type="match status" value="1"/>
</dbReference>